<evidence type="ECO:0008006" key="3">
    <source>
        <dbReference type="Google" id="ProtNLM"/>
    </source>
</evidence>
<accession>A0A932YZ21</accession>
<dbReference type="Proteomes" id="UP000756703">
    <property type="component" value="Unassembled WGS sequence"/>
</dbReference>
<evidence type="ECO:0000313" key="1">
    <source>
        <dbReference type="EMBL" id="MBI4132921.1"/>
    </source>
</evidence>
<name>A0A932YZ21_9BACT</name>
<dbReference type="EMBL" id="JACQMI010000015">
    <property type="protein sequence ID" value="MBI4132921.1"/>
    <property type="molecule type" value="Genomic_DNA"/>
</dbReference>
<dbReference type="AlphaFoldDB" id="A0A932YZ21"/>
<comment type="caution">
    <text evidence="1">The sequence shown here is derived from an EMBL/GenBank/DDBJ whole genome shotgun (WGS) entry which is preliminary data.</text>
</comment>
<organism evidence="1 2">
    <name type="scientific">Candidatus Sungiibacteriota bacterium</name>
    <dbReference type="NCBI Taxonomy" id="2750080"/>
    <lineage>
        <taxon>Bacteria</taxon>
        <taxon>Candidatus Sungiibacteriota</taxon>
    </lineage>
</organism>
<reference evidence="1" key="1">
    <citation type="submission" date="2020-07" db="EMBL/GenBank/DDBJ databases">
        <title>Huge and variable diversity of episymbiotic CPR bacteria and DPANN archaea in groundwater ecosystems.</title>
        <authorList>
            <person name="He C.Y."/>
            <person name="Keren R."/>
            <person name="Whittaker M."/>
            <person name="Farag I.F."/>
            <person name="Doudna J."/>
            <person name="Cate J.H.D."/>
            <person name="Banfield J.F."/>
        </authorList>
    </citation>
    <scope>NUCLEOTIDE SEQUENCE</scope>
    <source>
        <strain evidence="1">NC_groundwater_1225_Ag_S-0.1um_56_177</strain>
    </source>
</reference>
<gene>
    <name evidence="1" type="ORF">HY473_02445</name>
</gene>
<evidence type="ECO:0000313" key="2">
    <source>
        <dbReference type="Proteomes" id="UP000756703"/>
    </source>
</evidence>
<proteinExistence type="predicted"/>
<protein>
    <recommendedName>
        <fullName evidence="3">Homing endonuclease LAGLIDADG domain-containing protein</fullName>
    </recommendedName>
</protein>
<sequence>MVQKEAERSQAIALRRQGLSYREILSQVPVAKSSLSLWLQSVGLSRKQRQRLSEKKRVAALRGAKKRKEQRLKLVEEIFASTRKDVNHISRRELWLMGVTLYWAEGSKEKDKRPGSGIRFSNSDPFMIKLFLKWLKEVAMVDKNSIYLDLYVHENSRNSVQDLLRFWSKVTGFPTSRLNHVYFKRSRVKTNRKNTGIGYYGLLNVRVRKSSYLQRQIAGWIRGINQYYWGVV</sequence>